<dbReference type="InterPro" id="IPR013341">
    <property type="entry name" value="Mandelate_racemase_N_dom"/>
</dbReference>
<dbReference type="PROSITE" id="PS00909">
    <property type="entry name" value="MR_MLE_2"/>
    <property type="match status" value="1"/>
</dbReference>
<dbReference type="PANTHER" id="PTHR13794">
    <property type="entry name" value="ENOLASE SUPERFAMILY, MANDELATE RACEMASE"/>
    <property type="match status" value="1"/>
</dbReference>
<dbReference type="SUPFAM" id="SSF51604">
    <property type="entry name" value="Enolase C-terminal domain-like"/>
    <property type="match status" value="1"/>
</dbReference>
<keyword evidence="2" id="KW-0479">Metal-binding</keyword>
<dbReference type="OrthoDB" id="372081at2157"/>
<dbReference type="GO" id="GO:0016052">
    <property type="term" value="P:carbohydrate catabolic process"/>
    <property type="evidence" value="ECO:0007669"/>
    <property type="project" value="TreeGrafter"/>
</dbReference>
<dbReference type="Proteomes" id="UP000248044">
    <property type="component" value="Chromosome"/>
</dbReference>
<evidence type="ECO:0000313" key="6">
    <source>
        <dbReference type="Proteomes" id="UP000248044"/>
    </source>
</evidence>
<gene>
    <name evidence="5" type="ORF">DFR85_12635</name>
</gene>
<dbReference type="RefSeq" id="WP_110271196.1">
    <property type="nucleotide sequence ID" value="NZ_CP029289.2"/>
</dbReference>
<dbReference type="InterPro" id="IPR029065">
    <property type="entry name" value="Enolase_C-like"/>
</dbReference>
<evidence type="ECO:0000259" key="4">
    <source>
        <dbReference type="SMART" id="SM00922"/>
    </source>
</evidence>
<dbReference type="EMBL" id="CP029289">
    <property type="protein sequence ID" value="AWR95316.1"/>
    <property type="molecule type" value="Genomic_DNA"/>
</dbReference>
<dbReference type="PANTHER" id="PTHR13794:SF58">
    <property type="entry name" value="MITOCHONDRIAL ENOLASE SUPERFAMILY MEMBER 1"/>
    <property type="match status" value="1"/>
</dbReference>
<dbReference type="GO" id="GO:0000287">
    <property type="term" value="F:magnesium ion binding"/>
    <property type="evidence" value="ECO:0007669"/>
    <property type="project" value="TreeGrafter"/>
</dbReference>
<dbReference type="Pfam" id="PF02746">
    <property type="entry name" value="MR_MLE_N"/>
    <property type="match status" value="1"/>
</dbReference>
<evidence type="ECO:0000256" key="1">
    <source>
        <dbReference type="ARBA" id="ARBA00001946"/>
    </source>
</evidence>
<dbReference type="SUPFAM" id="SSF54826">
    <property type="entry name" value="Enolase N-terminal domain-like"/>
    <property type="match status" value="1"/>
</dbReference>
<evidence type="ECO:0000313" key="5">
    <source>
        <dbReference type="EMBL" id="AWR95316.1"/>
    </source>
</evidence>
<feature type="domain" description="Mandelate racemase/muconate lactonizing enzyme C-terminal" evidence="4">
    <location>
        <begin position="140"/>
        <end position="234"/>
    </location>
</feature>
<accession>A0A2U9IH65</accession>
<dbReference type="GeneID" id="36833017"/>
<dbReference type="InterPro" id="IPR029017">
    <property type="entry name" value="Enolase-like_N"/>
</dbReference>
<dbReference type="KEGG" id="abri:DFR85_12635"/>
<name>A0A2U9IH65_9CREN</name>
<keyword evidence="3" id="KW-0460">Magnesium</keyword>
<dbReference type="InterPro" id="IPR036849">
    <property type="entry name" value="Enolase-like_C_sf"/>
</dbReference>
<dbReference type="Pfam" id="PF13378">
    <property type="entry name" value="MR_MLE_C"/>
    <property type="match status" value="1"/>
</dbReference>
<dbReference type="GO" id="GO:0016836">
    <property type="term" value="F:hydro-lyase activity"/>
    <property type="evidence" value="ECO:0007669"/>
    <property type="project" value="TreeGrafter"/>
</dbReference>
<protein>
    <submittedName>
        <fullName evidence="5">Mandelate racemase/muconate lactonizing enzyme family protein</fullName>
    </submittedName>
</protein>
<evidence type="ECO:0000256" key="3">
    <source>
        <dbReference type="ARBA" id="ARBA00022842"/>
    </source>
</evidence>
<organism evidence="5 6">
    <name type="scientific">Acidianus brierleyi</name>
    <dbReference type="NCBI Taxonomy" id="41673"/>
    <lineage>
        <taxon>Archaea</taxon>
        <taxon>Thermoproteota</taxon>
        <taxon>Thermoprotei</taxon>
        <taxon>Sulfolobales</taxon>
        <taxon>Sulfolobaceae</taxon>
        <taxon>Acidianus</taxon>
    </lineage>
</organism>
<dbReference type="InterPro" id="IPR018110">
    <property type="entry name" value="Mandel_Rmase/mucon_lact_enz_CS"/>
</dbReference>
<dbReference type="Gene3D" id="3.30.390.10">
    <property type="entry name" value="Enolase-like, N-terminal domain"/>
    <property type="match status" value="1"/>
</dbReference>
<dbReference type="AlphaFoldDB" id="A0A2U9IH65"/>
<dbReference type="InterPro" id="IPR046945">
    <property type="entry name" value="RHMD-like"/>
</dbReference>
<evidence type="ECO:0000256" key="2">
    <source>
        <dbReference type="ARBA" id="ARBA00022723"/>
    </source>
</evidence>
<dbReference type="InterPro" id="IPR013342">
    <property type="entry name" value="Mandelate_racemase_C"/>
</dbReference>
<dbReference type="GO" id="GO:0009063">
    <property type="term" value="P:amino acid catabolic process"/>
    <property type="evidence" value="ECO:0007669"/>
    <property type="project" value="InterPro"/>
</dbReference>
<proteinExistence type="predicted"/>
<keyword evidence="6" id="KW-1185">Reference proteome</keyword>
<dbReference type="SMART" id="SM00922">
    <property type="entry name" value="MR_MLE"/>
    <property type="match status" value="1"/>
</dbReference>
<dbReference type="CDD" id="cd03316">
    <property type="entry name" value="MR_like"/>
    <property type="match status" value="1"/>
</dbReference>
<dbReference type="SFLD" id="SFLDS00001">
    <property type="entry name" value="Enolase"/>
    <property type="match status" value="1"/>
</dbReference>
<comment type="cofactor">
    <cofactor evidence="1">
        <name>Mg(2+)</name>
        <dbReference type="ChEBI" id="CHEBI:18420"/>
    </cofactor>
</comment>
<sequence length="373" mass="42139">MKVNVFSLSIPFITNPPSDWIDQWAVQLYVKVEDGEFGWGETLVAGSGIIGAYSSVISELIKPFLEENEINSPYELENLLEKIMFSAGNCGVVTGAISSVEMALWGLKSRRMKVPLAELFGGKSKSVVKVYGSFPRFSKIEDVIKAVEISKEKGFDFIKLHQSPSTILETVKKIREKYKELKIAIDLNSPFDLNKAKDFSEKISKYEIEWIEEPLWPPNDYSSLEKLTKVSPVPIAAGENEYTVYGFKKLLESGISYLQPDIAKIGGVSKFLKILELASSYNVKVAPHDRPDRSPVSLIYVLNLALAREMEIVEYPIADFPEDLFSVPVFKNGYVKPPENVEINEEALVKYPYINKIRILHFSDLEDKLIKHD</sequence>
<dbReference type="Gene3D" id="3.20.20.120">
    <property type="entry name" value="Enolase-like C-terminal domain"/>
    <property type="match status" value="1"/>
</dbReference>
<reference evidence="5 6" key="1">
    <citation type="submission" date="2018-05" db="EMBL/GenBank/DDBJ databases">
        <title>Complete Genome Sequences of Extremely Thermoacidophilic, Metal-Mobilizing Type-Strain Members of the Archaeal Family Sulfolobaceae: Acidianus brierleyi DSM-1651T, Acidianus sulfidivorans DSM-18786T, Metallosphaera hakonensis DSM-7519T, and Metallosphaera prunae DSM-10039T.</title>
        <authorList>
            <person name="Counts J.A."/>
            <person name="Kelly R.M."/>
        </authorList>
    </citation>
    <scope>NUCLEOTIDE SEQUENCE [LARGE SCALE GENOMIC DNA]</scope>
    <source>
        <strain evidence="5 6">DSM 1651</strain>
    </source>
</reference>